<organism evidence="1">
    <name type="scientific">Spirodela intermedia</name>
    <name type="common">Intermediate duckweed</name>
    <dbReference type="NCBI Taxonomy" id="51605"/>
    <lineage>
        <taxon>Eukaryota</taxon>
        <taxon>Viridiplantae</taxon>
        <taxon>Streptophyta</taxon>
        <taxon>Embryophyta</taxon>
        <taxon>Tracheophyta</taxon>
        <taxon>Spermatophyta</taxon>
        <taxon>Magnoliopsida</taxon>
        <taxon>Liliopsida</taxon>
        <taxon>Araceae</taxon>
        <taxon>Lemnoideae</taxon>
        <taxon>Spirodela</taxon>
    </lineage>
</organism>
<evidence type="ECO:0000313" key="2">
    <source>
        <dbReference type="Proteomes" id="UP001189122"/>
    </source>
</evidence>
<evidence type="ECO:0000313" key="1">
    <source>
        <dbReference type="EMBL" id="CAA2622137.1"/>
    </source>
</evidence>
<dbReference type="Pfam" id="PF01063">
    <property type="entry name" value="Aminotran_4"/>
    <property type="match status" value="1"/>
</dbReference>
<sequence length="314" mass="34925">MDDGGPRGRFLVVNGVLRPAAPPPIAAFLESVSGAYTTTRTHEEGSVVLFWERHLLRLADSVRILADSSGSSFSRFIAFAARGGAGHHGDSFRMGGEEEALRGIEVSVHLGLYVPPVFGKGVRLALAGRGRDMAEAKSTEWVRTRKYMEKLRAPVTTELLLSNDGDRILEGSVTNFFVVCRRKVDSAESSKSGDHSEGQYSVEVQTAPLSDGILPGIIRQLVIEICSKRGIYFREVAPSWADRELWDEAFITNSLRLLQHVETIQVPRSWEDLDSKSWEEVSWEEQRFEGPGIITTQIQVCIWRLSAGFYVSRV</sequence>
<dbReference type="PANTHER" id="PTHR47703:SF2">
    <property type="entry name" value="D-AMINOACID AMINOTRANSFERASE-LIKE PLP-DEPENDENT ENZYMES SUPERFAMILY PROTEIN"/>
    <property type="match status" value="1"/>
</dbReference>
<dbReference type="GO" id="GO:0003824">
    <property type="term" value="F:catalytic activity"/>
    <property type="evidence" value="ECO:0007669"/>
    <property type="project" value="InterPro"/>
</dbReference>
<dbReference type="SUPFAM" id="SSF56752">
    <property type="entry name" value="D-aminoacid aminotransferase-like PLP-dependent enzymes"/>
    <property type="match status" value="1"/>
</dbReference>
<reference evidence="1 2" key="1">
    <citation type="submission" date="2019-12" db="EMBL/GenBank/DDBJ databases">
        <authorList>
            <person name="Scholz U."/>
            <person name="Mascher M."/>
            <person name="Fiebig A."/>
        </authorList>
    </citation>
    <scope>NUCLEOTIDE SEQUENCE</scope>
</reference>
<dbReference type="InterPro" id="IPR043132">
    <property type="entry name" value="BCAT-like_C"/>
</dbReference>
<gene>
    <name evidence="1" type="ORF">SI7747_06008196</name>
</gene>
<protein>
    <submittedName>
        <fullName evidence="1">Uncharacterized protein</fullName>
    </submittedName>
</protein>
<proteinExistence type="predicted"/>
<keyword evidence="2" id="KW-1185">Reference proteome</keyword>
<name>A0A7I8IXA5_SPIIN</name>
<dbReference type="Gene3D" id="3.20.10.10">
    <property type="entry name" value="D-amino Acid Aminotransferase, subunit A, domain 2"/>
    <property type="match status" value="1"/>
</dbReference>
<dbReference type="InterPro" id="IPR036038">
    <property type="entry name" value="Aminotransferase-like"/>
</dbReference>
<dbReference type="EMBL" id="CACRZD030000006">
    <property type="protein sequence ID" value="CAA6661801.1"/>
    <property type="molecule type" value="Genomic_DNA"/>
</dbReference>
<dbReference type="EMBL" id="LR743593">
    <property type="protein sequence ID" value="CAA2622137.1"/>
    <property type="molecule type" value="Genomic_DNA"/>
</dbReference>
<dbReference type="Proteomes" id="UP001189122">
    <property type="component" value="Unassembled WGS sequence"/>
</dbReference>
<dbReference type="AlphaFoldDB" id="A0A7I8IXA5"/>
<dbReference type="PANTHER" id="PTHR47703">
    <property type="entry name" value="D-AMINOACID AMINOTRANSFERASE-LIKE PLP-DEPENDENT ENZYMES SUPERFAMILY PROTEIN"/>
    <property type="match status" value="1"/>
</dbReference>
<accession>A0A7I8IXA5</accession>
<dbReference type="InterPro" id="IPR001544">
    <property type="entry name" value="Aminotrans_IV"/>
</dbReference>